<evidence type="ECO:0000256" key="2">
    <source>
        <dbReference type="ARBA" id="ARBA00023002"/>
    </source>
</evidence>
<evidence type="ECO:0000313" key="4">
    <source>
        <dbReference type="EMBL" id="PIR07423.1"/>
    </source>
</evidence>
<comment type="caution">
    <text evidence="4">The sequence shown here is derived from an EMBL/GenBank/DDBJ whole genome shotgun (WGS) entry which is preliminary data.</text>
</comment>
<proteinExistence type="inferred from homology"/>
<gene>
    <name evidence="4" type="ORF">COV54_01150</name>
</gene>
<evidence type="ECO:0000256" key="1">
    <source>
        <dbReference type="ARBA" id="ARBA00007118"/>
    </source>
</evidence>
<reference evidence="4 5" key="1">
    <citation type="submission" date="2017-09" db="EMBL/GenBank/DDBJ databases">
        <title>Depth-based differentiation of microbial function through sediment-hosted aquifers and enrichment of novel symbionts in the deep terrestrial subsurface.</title>
        <authorList>
            <person name="Probst A.J."/>
            <person name="Ladd B."/>
            <person name="Jarett J.K."/>
            <person name="Geller-Mcgrath D.E."/>
            <person name="Sieber C.M."/>
            <person name="Emerson J.B."/>
            <person name="Anantharaman K."/>
            <person name="Thomas B.C."/>
            <person name="Malmstrom R."/>
            <person name="Stieglmeier M."/>
            <person name="Klingl A."/>
            <person name="Woyke T."/>
            <person name="Ryan C.M."/>
            <person name="Banfield J.F."/>
        </authorList>
    </citation>
    <scope>NUCLEOTIDE SEQUENCE [LARGE SCALE GENOMIC DNA]</scope>
    <source>
        <strain evidence="4">CG11_big_fil_rev_8_21_14_0_20_38_23</strain>
    </source>
</reference>
<dbReference type="EMBL" id="PCWR01000027">
    <property type="protein sequence ID" value="PIR07423.1"/>
    <property type="molecule type" value="Genomic_DNA"/>
</dbReference>
<accession>A0A2H0NEV1</accession>
<dbReference type="PANTHER" id="PTHR43673">
    <property type="entry name" value="NAD(P)H NITROREDUCTASE YDGI-RELATED"/>
    <property type="match status" value="1"/>
</dbReference>
<dbReference type="Proteomes" id="UP000228867">
    <property type="component" value="Unassembled WGS sequence"/>
</dbReference>
<dbReference type="SUPFAM" id="SSF55469">
    <property type="entry name" value="FMN-dependent nitroreductase-like"/>
    <property type="match status" value="1"/>
</dbReference>
<evidence type="ECO:0000313" key="5">
    <source>
        <dbReference type="Proteomes" id="UP000228867"/>
    </source>
</evidence>
<feature type="domain" description="Nitroreductase" evidence="3">
    <location>
        <begin position="63"/>
        <end position="143"/>
    </location>
</feature>
<dbReference type="PANTHER" id="PTHR43673:SF10">
    <property type="entry name" value="NADH DEHYDROGENASE_NAD(P)H NITROREDUCTASE XCC3605-RELATED"/>
    <property type="match status" value="1"/>
</dbReference>
<keyword evidence="2" id="KW-0560">Oxidoreductase</keyword>
<name>A0A2H0NEV1_9BACT</name>
<dbReference type="GO" id="GO:0016491">
    <property type="term" value="F:oxidoreductase activity"/>
    <property type="evidence" value="ECO:0007669"/>
    <property type="project" value="UniProtKB-KW"/>
</dbReference>
<comment type="similarity">
    <text evidence="1">Belongs to the nitroreductase family.</text>
</comment>
<dbReference type="Gene3D" id="3.40.109.10">
    <property type="entry name" value="NADH Oxidase"/>
    <property type="match status" value="1"/>
</dbReference>
<evidence type="ECO:0000259" key="3">
    <source>
        <dbReference type="Pfam" id="PF00881"/>
    </source>
</evidence>
<dbReference type="InterPro" id="IPR029479">
    <property type="entry name" value="Nitroreductase"/>
</dbReference>
<dbReference type="Pfam" id="PF00881">
    <property type="entry name" value="Nitroreductase"/>
    <property type="match status" value="1"/>
</dbReference>
<dbReference type="AlphaFoldDB" id="A0A2H0NEV1"/>
<protein>
    <submittedName>
        <fullName evidence="4">Nitroreductase family protein</fullName>
    </submittedName>
</protein>
<dbReference type="InterPro" id="IPR000415">
    <property type="entry name" value="Nitroreductase-like"/>
</dbReference>
<sequence>MIIKEILNRKSVREYKEKAVAEEYITEIIKAGQFAPTAHNNRAIEFIVVRDQSTKDKIFEIVGQEFLKEAPVLIIPVSDTTQTNCPVQDLSVASENMFLQATALGLGTVWKALKAEYAEEEKIKKLLGIPEQYRAINIIPVGYPKEKPLPHTDKDFNANKIHHEKWQENYGRAGN</sequence>
<organism evidence="4 5">
    <name type="scientific">Candidatus Jorgensenbacteria bacterium CG11_big_fil_rev_8_21_14_0_20_38_23</name>
    <dbReference type="NCBI Taxonomy" id="1974594"/>
    <lineage>
        <taxon>Bacteria</taxon>
        <taxon>Candidatus Joergenseniibacteriota</taxon>
    </lineage>
</organism>